<dbReference type="Gene3D" id="3.90.1200.10">
    <property type="match status" value="1"/>
</dbReference>
<organism evidence="2 3">
    <name type="scientific">Nocardioides psychrotolerans</name>
    <dbReference type="NCBI Taxonomy" id="1005945"/>
    <lineage>
        <taxon>Bacteria</taxon>
        <taxon>Bacillati</taxon>
        <taxon>Actinomycetota</taxon>
        <taxon>Actinomycetes</taxon>
        <taxon>Propionibacteriales</taxon>
        <taxon>Nocardioidaceae</taxon>
        <taxon>Nocardioides</taxon>
    </lineage>
</organism>
<dbReference type="GO" id="GO:0016740">
    <property type="term" value="F:transferase activity"/>
    <property type="evidence" value="ECO:0007669"/>
    <property type="project" value="UniProtKB-KW"/>
</dbReference>
<dbReference type="InterPro" id="IPR002575">
    <property type="entry name" value="Aminoglycoside_PTrfase"/>
</dbReference>
<dbReference type="SUPFAM" id="SSF56112">
    <property type="entry name" value="Protein kinase-like (PK-like)"/>
    <property type="match status" value="1"/>
</dbReference>
<name>A0A1I3JXM0_9ACTN</name>
<keyword evidence="3" id="KW-1185">Reference proteome</keyword>
<dbReference type="AlphaFoldDB" id="A0A1I3JXM0"/>
<sequence length="271" mass="29615">MVQTTHDLDLRPERVTKTFRSRHGDEAEREWTALTALARHASGLAPEPVGRHDDAGRPVVVMTRVAGEPLGAVPLTGHQLDALAVALRRLHDALPADELAAVPVRRADQASFVAELRTWIAEDLPAVPAAVERALVAGRAWLGGPEADLLAAGPVDRVFTHGDGNIANLLWDGQRCHVVDFEDAGLSDPAYEVADLLEHVSVWLRGIVRPEDLVARLDLSHAQLRRVLVSRRLFATFWLLMLLPGNPGHDRNPAGSLERQAARLLDLLRST</sequence>
<keyword evidence="2" id="KW-0808">Transferase</keyword>
<protein>
    <submittedName>
        <fullName evidence="2">Phosphotransferase enzyme family protein</fullName>
    </submittedName>
</protein>
<reference evidence="2 3" key="1">
    <citation type="submission" date="2016-10" db="EMBL/GenBank/DDBJ databases">
        <authorList>
            <person name="de Groot N.N."/>
        </authorList>
    </citation>
    <scope>NUCLEOTIDE SEQUENCE [LARGE SCALE GENOMIC DNA]</scope>
    <source>
        <strain evidence="2 3">CGMCC 1.11156</strain>
    </source>
</reference>
<evidence type="ECO:0000313" key="2">
    <source>
        <dbReference type="EMBL" id="SFI64906.1"/>
    </source>
</evidence>
<gene>
    <name evidence="2" type="ORF">SAMN05216561_11163</name>
</gene>
<dbReference type="STRING" id="1005945.SAMN05216561_11163"/>
<evidence type="ECO:0000313" key="3">
    <source>
        <dbReference type="Proteomes" id="UP000198649"/>
    </source>
</evidence>
<dbReference type="Proteomes" id="UP000198649">
    <property type="component" value="Unassembled WGS sequence"/>
</dbReference>
<dbReference type="InterPro" id="IPR011009">
    <property type="entry name" value="Kinase-like_dom_sf"/>
</dbReference>
<proteinExistence type="predicted"/>
<evidence type="ECO:0000259" key="1">
    <source>
        <dbReference type="Pfam" id="PF01636"/>
    </source>
</evidence>
<dbReference type="OrthoDB" id="3383851at2"/>
<accession>A0A1I3JXM0</accession>
<dbReference type="RefSeq" id="WP_091114462.1">
    <property type="nucleotide sequence ID" value="NZ_BKAF01000013.1"/>
</dbReference>
<dbReference type="Pfam" id="PF01636">
    <property type="entry name" value="APH"/>
    <property type="match status" value="1"/>
</dbReference>
<dbReference type="EMBL" id="FOQG01000011">
    <property type="protein sequence ID" value="SFI64906.1"/>
    <property type="molecule type" value="Genomic_DNA"/>
</dbReference>
<feature type="domain" description="Aminoglycoside phosphotransferase" evidence="1">
    <location>
        <begin position="13"/>
        <end position="213"/>
    </location>
</feature>